<evidence type="ECO:0008006" key="4">
    <source>
        <dbReference type="Google" id="ProtNLM"/>
    </source>
</evidence>
<gene>
    <name evidence="2" type="ORF">DMO17_09600</name>
</gene>
<evidence type="ECO:0000313" key="2">
    <source>
        <dbReference type="EMBL" id="PYC25912.1"/>
    </source>
</evidence>
<keyword evidence="1" id="KW-0812">Transmembrane</keyword>
<reference evidence="2 3" key="1">
    <citation type="submission" date="2018-06" db="EMBL/GenBank/DDBJ databases">
        <title>Pseudomonas diversity within urban Lake Michigan freshwaters.</title>
        <authorList>
            <person name="Batrich M."/>
            <person name="Hatzopoulos T."/>
            <person name="Putonti C."/>
        </authorList>
    </citation>
    <scope>NUCLEOTIDE SEQUENCE [LARGE SCALE GENOMIC DNA]</scope>
    <source>
        <strain evidence="2 3">MB-090714</strain>
    </source>
</reference>
<name>A0A2V4L8M2_AQUAC</name>
<dbReference type="Proteomes" id="UP000248146">
    <property type="component" value="Unassembled WGS sequence"/>
</dbReference>
<evidence type="ECO:0000256" key="1">
    <source>
        <dbReference type="SAM" id="Phobius"/>
    </source>
</evidence>
<dbReference type="AlphaFoldDB" id="A0A2V4L8M2"/>
<accession>A0A2V4L8M2</accession>
<comment type="caution">
    <text evidence="2">The sequence shown here is derived from an EMBL/GenBank/DDBJ whole genome shotgun (WGS) entry which is preliminary data.</text>
</comment>
<protein>
    <recommendedName>
        <fullName evidence="4">Magnesium transporter</fullName>
    </recommendedName>
</protein>
<dbReference type="EMBL" id="QJRX01000004">
    <property type="protein sequence ID" value="PYC25912.1"/>
    <property type="molecule type" value="Genomic_DNA"/>
</dbReference>
<feature type="transmembrane region" description="Helical" evidence="1">
    <location>
        <begin position="63"/>
        <end position="82"/>
    </location>
</feature>
<evidence type="ECO:0000313" key="3">
    <source>
        <dbReference type="Proteomes" id="UP000248146"/>
    </source>
</evidence>
<dbReference type="RefSeq" id="WP_110682260.1">
    <property type="nucleotide sequence ID" value="NZ_QJRX01000004.1"/>
</dbReference>
<organism evidence="2 3">
    <name type="scientific">Aquipseudomonas alcaligenes</name>
    <name type="common">Pseudomonas alcaligenes</name>
    <dbReference type="NCBI Taxonomy" id="43263"/>
    <lineage>
        <taxon>Bacteria</taxon>
        <taxon>Pseudomonadati</taxon>
        <taxon>Pseudomonadota</taxon>
        <taxon>Gammaproteobacteria</taxon>
        <taxon>Pseudomonadales</taxon>
        <taxon>Pseudomonadaceae</taxon>
        <taxon>Aquipseudomonas</taxon>
    </lineage>
</organism>
<feature type="transmembrane region" description="Helical" evidence="1">
    <location>
        <begin position="94"/>
        <end position="114"/>
    </location>
</feature>
<keyword evidence="1" id="KW-1133">Transmembrane helix</keyword>
<sequence length="184" mass="20729">MNRHYYISDNLDDLEKLESELEAGGIATEQIHVLSERDAEVEQHHLHDVPSILKQDIVHSGRIGSLVGLALAALALLLAWLNDWTNSPAGWIPFLFLAAALFGFSLWEGSLFGLQRPNEVFRRFADRLHEGKHLFFVDVSTAQEPILNQTIARHPRLELAGTGQASPGWAVSLQHRLHQLRKMM</sequence>
<keyword evidence="1" id="KW-0472">Membrane</keyword>
<dbReference type="OrthoDB" id="5905880at2"/>
<proteinExistence type="predicted"/>